<dbReference type="Proteomes" id="UP000220106">
    <property type="component" value="Unassembled WGS sequence"/>
</dbReference>
<keyword evidence="8" id="KW-1185">Reference proteome</keyword>
<dbReference type="KEGG" id="pbut:DTO10_09725"/>
<feature type="domain" description="N-acetyltransferase" evidence="4">
    <location>
        <begin position="1"/>
        <end position="52"/>
    </location>
</feature>
<evidence type="ECO:0000256" key="1">
    <source>
        <dbReference type="ARBA" id="ARBA00022679"/>
    </source>
</evidence>
<accession>A0AAX0RXL1</accession>
<keyword evidence="2" id="KW-0012">Acyltransferase</keyword>
<evidence type="ECO:0000256" key="3">
    <source>
        <dbReference type="ARBA" id="ARBA00038502"/>
    </source>
</evidence>
<sequence>MGYWLGQQYQGNGIMTRVAKALIDYAINELNISKVEIRAAVENKNSRGIPER</sequence>
<evidence type="ECO:0000259" key="4">
    <source>
        <dbReference type="Pfam" id="PF13302"/>
    </source>
</evidence>
<dbReference type="EMBL" id="NUEQ01000034">
    <property type="protein sequence ID" value="PEJ30335.1"/>
    <property type="molecule type" value="Genomic_DNA"/>
</dbReference>
<dbReference type="EMBL" id="CP030926">
    <property type="protein sequence ID" value="AXN38664.1"/>
    <property type="molecule type" value="Genomic_DNA"/>
</dbReference>
<name>A0AAX0RXL1_9BACI</name>
<dbReference type="InterPro" id="IPR000182">
    <property type="entry name" value="GNAT_dom"/>
</dbReference>
<dbReference type="Pfam" id="PF13302">
    <property type="entry name" value="Acetyltransf_3"/>
    <property type="match status" value="1"/>
</dbReference>
<reference evidence="6 7" key="1">
    <citation type="submission" date="2017-09" db="EMBL/GenBank/DDBJ databases">
        <title>Large-scale bioinformatics analysis of Bacillus genomes uncovers conserved roles of natural products in bacterial physiology.</title>
        <authorList>
            <consortium name="Agbiome Team Llc"/>
            <person name="Bleich R.M."/>
            <person name="Kirk G.J."/>
            <person name="Santa Maria K.C."/>
            <person name="Allen S.E."/>
            <person name="Farag S."/>
            <person name="Shank E.A."/>
            <person name="Bowers A."/>
        </authorList>
    </citation>
    <scope>NUCLEOTIDE SEQUENCE [LARGE SCALE GENOMIC DNA]</scope>
    <source>
        <strain evidence="6 7">AFS003229</strain>
    </source>
</reference>
<keyword evidence="1" id="KW-0808">Transferase</keyword>
<dbReference type="PANTHER" id="PTHR43792:SF8">
    <property type="entry name" value="[RIBOSOMAL PROTEIN US5]-ALANINE N-ACETYLTRANSFERASE"/>
    <property type="match status" value="1"/>
</dbReference>
<dbReference type="PANTHER" id="PTHR43792">
    <property type="entry name" value="GNAT FAMILY, PUTATIVE (AFU_ORTHOLOGUE AFUA_3G00765)-RELATED-RELATED"/>
    <property type="match status" value="1"/>
</dbReference>
<gene>
    <name evidence="6" type="ORF">CN689_21445</name>
    <name evidence="5" type="ORF">DTO10_09725</name>
</gene>
<dbReference type="SUPFAM" id="SSF55729">
    <property type="entry name" value="Acyl-CoA N-acyltransferases (Nat)"/>
    <property type="match status" value="1"/>
</dbReference>
<evidence type="ECO:0000256" key="2">
    <source>
        <dbReference type="ARBA" id="ARBA00023315"/>
    </source>
</evidence>
<organism evidence="6 7">
    <name type="scientific">Peribacillus butanolivorans</name>
    <dbReference type="NCBI Taxonomy" id="421767"/>
    <lineage>
        <taxon>Bacteria</taxon>
        <taxon>Bacillati</taxon>
        <taxon>Bacillota</taxon>
        <taxon>Bacilli</taxon>
        <taxon>Bacillales</taxon>
        <taxon>Bacillaceae</taxon>
        <taxon>Peribacillus</taxon>
    </lineage>
</organism>
<dbReference type="InterPro" id="IPR016181">
    <property type="entry name" value="Acyl_CoA_acyltransferase"/>
</dbReference>
<dbReference type="Gene3D" id="3.40.630.30">
    <property type="match status" value="1"/>
</dbReference>
<protein>
    <submittedName>
        <fullName evidence="5">N-acetyltransferase</fullName>
    </submittedName>
</protein>
<dbReference type="AlphaFoldDB" id="A0AAX0RXL1"/>
<dbReference type="InterPro" id="IPR051531">
    <property type="entry name" value="N-acetyltransferase"/>
</dbReference>
<evidence type="ECO:0000313" key="5">
    <source>
        <dbReference type="EMBL" id="AXN38664.1"/>
    </source>
</evidence>
<proteinExistence type="inferred from homology"/>
<evidence type="ECO:0000313" key="8">
    <source>
        <dbReference type="Proteomes" id="UP000260457"/>
    </source>
</evidence>
<comment type="similarity">
    <text evidence="3">Belongs to the acetyltransferase family. RimJ subfamily.</text>
</comment>
<dbReference type="Proteomes" id="UP000260457">
    <property type="component" value="Chromosome"/>
</dbReference>
<dbReference type="GO" id="GO:0016747">
    <property type="term" value="F:acyltransferase activity, transferring groups other than amino-acyl groups"/>
    <property type="evidence" value="ECO:0007669"/>
    <property type="project" value="InterPro"/>
</dbReference>
<reference evidence="5 8" key="2">
    <citation type="submission" date="2018-07" db="EMBL/GenBank/DDBJ databases">
        <title>The molecular basis for the intramolecular migration of carboxyl group in the catabolism of para-hydroxybenzoate via gentisate.</title>
        <authorList>
            <person name="Zhao H."/>
            <person name="Xu Y."/>
            <person name="Lin S."/>
            <person name="Spain J.C."/>
            <person name="Zhou N.-Y."/>
        </authorList>
    </citation>
    <scope>NUCLEOTIDE SEQUENCE [LARGE SCALE GENOMIC DNA]</scope>
    <source>
        <strain evidence="5 8">PHB-7a</strain>
    </source>
</reference>
<evidence type="ECO:0000313" key="6">
    <source>
        <dbReference type="EMBL" id="PEJ30335.1"/>
    </source>
</evidence>
<evidence type="ECO:0000313" key="7">
    <source>
        <dbReference type="Proteomes" id="UP000220106"/>
    </source>
</evidence>